<comment type="subcellular location">
    <subcellularLocation>
        <location evidence="1">Nucleus inner membrane</location>
        <topology evidence="1">Multi-pass membrane protein</topology>
        <orientation evidence="1">Nucleoplasmic side</orientation>
    </subcellularLocation>
</comment>
<keyword evidence="5 8" id="KW-1133">Transmembrane helix</keyword>
<dbReference type="GO" id="GO:0005637">
    <property type="term" value="C:nuclear inner membrane"/>
    <property type="evidence" value="ECO:0007669"/>
    <property type="project" value="UniProtKB-SubCell"/>
</dbReference>
<dbReference type="RefSeq" id="XP_031421707.1">
    <property type="nucleotide sequence ID" value="XM_031565847.2"/>
</dbReference>
<keyword evidence="6 8" id="KW-0472">Membrane</keyword>
<evidence type="ECO:0000313" key="11">
    <source>
        <dbReference type="RefSeq" id="XP_031421707.1"/>
    </source>
</evidence>
<dbReference type="PANTHER" id="PTHR13598:SF4">
    <property type="entry name" value="NUCLEAR ENVELOPE INTEGRAL MEMBRANE PROTEIN 1"/>
    <property type="match status" value="1"/>
</dbReference>
<evidence type="ECO:0000313" key="10">
    <source>
        <dbReference type="Proteomes" id="UP000515152"/>
    </source>
</evidence>
<dbReference type="InterPro" id="IPR019358">
    <property type="entry name" value="NEMP_fam"/>
</dbReference>
<dbReference type="Pfam" id="PF10225">
    <property type="entry name" value="NEMP"/>
    <property type="match status" value="1"/>
</dbReference>
<dbReference type="KEGG" id="char:105899799"/>
<evidence type="ECO:0000256" key="8">
    <source>
        <dbReference type="SAM" id="Phobius"/>
    </source>
</evidence>
<evidence type="ECO:0000256" key="9">
    <source>
        <dbReference type="SAM" id="SignalP"/>
    </source>
</evidence>
<dbReference type="AlphaFoldDB" id="A0A6P8FEP4"/>
<keyword evidence="4 9" id="KW-0732">Signal</keyword>
<dbReference type="PANTHER" id="PTHR13598">
    <property type="entry name" value="AT07567P-RELATED"/>
    <property type="match status" value="1"/>
</dbReference>
<evidence type="ECO:0000256" key="6">
    <source>
        <dbReference type="ARBA" id="ARBA00023136"/>
    </source>
</evidence>
<protein>
    <submittedName>
        <fullName evidence="11">Nuclear envelope integral membrane protein 1 isoform X1</fullName>
    </submittedName>
</protein>
<dbReference type="GeneID" id="105899799"/>
<dbReference type="CTD" id="23306"/>
<feature type="transmembrane region" description="Helical" evidence="8">
    <location>
        <begin position="236"/>
        <end position="254"/>
    </location>
</feature>
<keyword evidence="3 8" id="KW-0812">Transmembrane</keyword>
<keyword evidence="10" id="KW-1185">Reference proteome</keyword>
<feature type="signal peptide" evidence="9">
    <location>
        <begin position="1"/>
        <end position="33"/>
    </location>
</feature>
<dbReference type="OrthoDB" id="509138at2759"/>
<feature type="transmembrane region" description="Helical" evidence="8">
    <location>
        <begin position="291"/>
        <end position="312"/>
    </location>
</feature>
<feature type="transmembrane region" description="Helical" evidence="8">
    <location>
        <begin position="266"/>
        <end position="285"/>
    </location>
</feature>
<feature type="transmembrane region" description="Helical" evidence="8">
    <location>
        <begin position="206"/>
        <end position="224"/>
    </location>
</feature>
<evidence type="ECO:0000256" key="5">
    <source>
        <dbReference type="ARBA" id="ARBA00022989"/>
    </source>
</evidence>
<name>A0A6P8FEP4_CLUHA</name>
<feature type="transmembrane region" description="Helical" evidence="8">
    <location>
        <begin position="175"/>
        <end position="199"/>
    </location>
</feature>
<organism evidence="10 11">
    <name type="scientific">Clupea harengus</name>
    <name type="common">Atlantic herring</name>
    <dbReference type="NCBI Taxonomy" id="7950"/>
    <lineage>
        <taxon>Eukaryota</taxon>
        <taxon>Metazoa</taxon>
        <taxon>Chordata</taxon>
        <taxon>Craniata</taxon>
        <taxon>Vertebrata</taxon>
        <taxon>Euteleostomi</taxon>
        <taxon>Actinopterygii</taxon>
        <taxon>Neopterygii</taxon>
        <taxon>Teleostei</taxon>
        <taxon>Clupei</taxon>
        <taxon>Clupeiformes</taxon>
        <taxon>Clupeoidei</taxon>
        <taxon>Clupeidae</taxon>
        <taxon>Clupea</taxon>
    </lineage>
</organism>
<dbReference type="Proteomes" id="UP000515152">
    <property type="component" value="Chromosome 4"/>
</dbReference>
<reference evidence="11" key="1">
    <citation type="submission" date="2025-08" db="UniProtKB">
        <authorList>
            <consortium name="RefSeq"/>
        </authorList>
    </citation>
    <scope>IDENTIFICATION</scope>
</reference>
<comment type="similarity">
    <text evidence="2">Belongs to the NEMP family.</text>
</comment>
<evidence type="ECO:0000256" key="1">
    <source>
        <dbReference type="ARBA" id="ARBA00004575"/>
    </source>
</evidence>
<feature type="chain" id="PRO_5027991009" evidence="9">
    <location>
        <begin position="34"/>
        <end position="467"/>
    </location>
</feature>
<accession>A0A6P8FEP4</accession>
<sequence>MAGYMNCFAVECLKVGRVIVLILLFLLLDTSTAAGVQIIEVKDGQELKTREPQHFCYLNPVKPGWRETWTRIQVRVWSSKDLKVTVVNDEQELQELEHFSFWTLVQYFIREQTNETFVHINLFAPKTCFRVDPSNSQTLYTVKPIRKFDIYLILVFLVGVLLFFFADILSRSQMFYYSAGMSTGMVASLLIFIFIIARFLPKKSPFYVLVVGGWSFSMYIIQLVCRNLQLILKDHWPLAIGYTAVVGFISFAVCYRHGPLVDKRSINILSWTLQLFGLLLIYAGIQVQQVALAIMVAAFCAKNLEYPLNMAFSIYHKMNRRMGWNLEPRRLLTNEEYQNQAEVETSRALDELRKYCSSPDYNHWKTVSRLQSPKRFADFVEGVPHLLPNEVSVHEQEYGFEGSFLEDELFATDEEDDDDDDEVEGECQKDDKEIQLFGKKCGPRTKEIGSCLFDVQETCPLCPYPPL</sequence>
<evidence type="ECO:0000256" key="3">
    <source>
        <dbReference type="ARBA" id="ARBA00022692"/>
    </source>
</evidence>
<feature type="transmembrane region" description="Helical" evidence="8">
    <location>
        <begin position="150"/>
        <end position="169"/>
    </location>
</feature>
<proteinExistence type="inferred from homology"/>
<keyword evidence="7" id="KW-0539">Nucleus</keyword>
<evidence type="ECO:0000256" key="7">
    <source>
        <dbReference type="ARBA" id="ARBA00023242"/>
    </source>
</evidence>
<gene>
    <name evidence="11" type="primary">nemp1</name>
</gene>
<evidence type="ECO:0000256" key="2">
    <source>
        <dbReference type="ARBA" id="ARBA00005748"/>
    </source>
</evidence>
<evidence type="ECO:0000256" key="4">
    <source>
        <dbReference type="ARBA" id="ARBA00022729"/>
    </source>
</evidence>